<feature type="transmembrane region" description="Helical" evidence="7">
    <location>
        <begin position="36"/>
        <end position="57"/>
    </location>
</feature>
<feature type="transmembrane region" description="Helical" evidence="7">
    <location>
        <begin position="267"/>
        <end position="290"/>
    </location>
</feature>
<feature type="domain" description="ABC transporter" evidence="8">
    <location>
        <begin position="361"/>
        <end position="602"/>
    </location>
</feature>
<feature type="domain" description="ABC transmembrane type-1" evidence="9">
    <location>
        <begin position="38"/>
        <end position="325"/>
    </location>
</feature>
<dbReference type="GO" id="GO:0140359">
    <property type="term" value="F:ABC-type transporter activity"/>
    <property type="evidence" value="ECO:0007669"/>
    <property type="project" value="InterPro"/>
</dbReference>
<dbReference type="Pfam" id="PF00005">
    <property type="entry name" value="ABC_tran"/>
    <property type="match status" value="1"/>
</dbReference>
<dbReference type="PROSITE" id="PS50893">
    <property type="entry name" value="ABC_TRANSPORTER_2"/>
    <property type="match status" value="1"/>
</dbReference>
<evidence type="ECO:0000259" key="9">
    <source>
        <dbReference type="PROSITE" id="PS50929"/>
    </source>
</evidence>
<keyword evidence="3" id="KW-0547">Nucleotide-binding</keyword>
<dbReference type="PANTHER" id="PTHR24221">
    <property type="entry name" value="ATP-BINDING CASSETTE SUB-FAMILY B"/>
    <property type="match status" value="1"/>
</dbReference>
<dbReference type="InterPro" id="IPR039421">
    <property type="entry name" value="Type_1_exporter"/>
</dbReference>
<evidence type="ECO:0000256" key="2">
    <source>
        <dbReference type="ARBA" id="ARBA00022692"/>
    </source>
</evidence>
<dbReference type="EC" id="3.6.3.-" evidence="10"/>
<dbReference type="EMBL" id="CACRUP010000022">
    <property type="protein sequence ID" value="VYU15147.1"/>
    <property type="molecule type" value="Genomic_DNA"/>
</dbReference>
<dbReference type="SMART" id="SM00382">
    <property type="entry name" value="AAA"/>
    <property type="match status" value="1"/>
</dbReference>
<dbReference type="InterPro" id="IPR011527">
    <property type="entry name" value="ABC1_TM_dom"/>
</dbReference>
<dbReference type="Gene3D" id="1.20.1560.10">
    <property type="entry name" value="ABC transporter type 1, transmembrane domain"/>
    <property type="match status" value="1"/>
</dbReference>
<dbReference type="AlphaFoldDB" id="A0A6N3CMU4"/>
<accession>A0A6N3CMU4</accession>
<evidence type="ECO:0000259" key="8">
    <source>
        <dbReference type="PROSITE" id="PS50893"/>
    </source>
</evidence>
<name>A0A6N3CMU4_9FIRM</name>
<feature type="transmembrane region" description="Helical" evidence="7">
    <location>
        <begin position="302"/>
        <end position="320"/>
    </location>
</feature>
<dbReference type="SUPFAM" id="SSF52540">
    <property type="entry name" value="P-loop containing nucleoside triphosphate hydrolases"/>
    <property type="match status" value="1"/>
</dbReference>
<comment type="subcellular location">
    <subcellularLocation>
        <location evidence="1">Cell membrane</location>
        <topology evidence="1">Multi-pass membrane protein</topology>
    </subcellularLocation>
</comment>
<feature type="transmembrane region" description="Helical" evidence="7">
    <location>
        <begin position="181"/>
        <end position="197"/>
    </location>
</feature>
<evidence type="ECO:0000256" key="7">
    <source>
        <dbReference type="SAM" id="Phobius"/>
    </source>
</evidence>
<dbReference type="GO" id="GO:0034040">
    <property type="term" value="F:ATPase-coupled lipid transmembrane transporter activity"/>
    <property type="evidence" value="ECO:0007669"/>
    <property type="project" value="TreeGrafter"/>
</dbReference>
<keyword evidence="10" id="KW-0378">Hydrolase</keyword>
<keyword evidence="6 7" id="KW-0472">Membrane</keyword>
<gene>
    <name evidence="10" type="primary">msbA</name>
    <name evidence="10" type="ORF">PGLFYP46_00366</name>
</gene>
<sequence>MVFNKNYIGDEMNFIKEYIKKIVFVFREIFKAGPGVFLLSLGSMIITGISPVVTTYLTSRLIEELGKNIGNGKTIEYTHLVYLLLMILLLIVIAFAIEDIKTVIYSNVGLKVSHNIENIITEKFQTINQERIDAPEFLDLHSNTLTKSGSEPLNLMEGLFGMVASLISVIGYAIIIINLSIYAFLGVMVFVFPIIIYKKKYQGIMFKFFTERTMQLRKIWYYLNLLTDPKYSKEVRQYRLDDFFKGKREELFDDFMEDNNRIVFKEIVSSIITSLISMLGAIIVGVWLIKITVNGECAISEFYLYFTAILTIVTQMIALSSQIASNNKSMLFINYIFEYIKEDNILHDENLGIEEKEMHVICFNDVSFSYPGSDDYALKNINIEFNTGQTICLVGENGSGKTTFSKLLLRIYDPTEGQILLDGIDLKKYRIDELRKFFGVLFQDYIKYSDTVYNNIAFGNIENAKDEQSVIAASKLAGVDAFVEKFDLGYSTNLSRMFYEDAIEPSGGQWQKIAIARAAFSDASVIVLDEPTAALDPKSEVKMYETFKSISEMKSTIIISHRMYITKLADKVILLNNGEIVEEGSFEELIQLKKEFYSMYKIQADSYSL</sequence>
<dbReference type="PANTHER" id="PTHR24221:SF646">
    <property type="entry name" value="HAEMOLYSIN SECRETION ATP-BINDING PROTEIN"/>
    <property type="match status" value="1"/>
</dbReference>
<proteinExistence type="predicted"/>
<evidence type="ECO:0000256" key="5">
    <source>
        <dbReference type="ARBA" id="ARBA00022989"/>
    </source>
</evidence>
<dbReference type="PROSITE" id="PS50929">
    <property type="entry name" value="ABC_TM1F"/>
    <property type="match status" value="1"/>
</dbReference>
<keyword evidence="4 10" id="KW-0067">ATP-binding</keyword>
<protein>
    <submittedName>
        <fullName evidence="10">Lipid A export ATP-binding/permease protein MsbA</fullName>
        <ecNumber evidence="10">3.6.3.-</ecNumber>
    </submittedName>
</protein>
<dbReference type="InterPro" id="IPR003439">
    <property type="entry name" value="ABC_transporter-like_ATP-bd"/>
</dbReference>
<dbReference type="InterPro" id="IPR027417">
    <property type="entry name" value="P-loop_NTPase"/>
</dbReference>
<dbReference type="GO" id="GO:0005886">
    <property type="term" value="C:plasma membrane"/>
    <property type="evidence" value="ECO:0007669"/>
    <property type="project" value="UniProtKB-SubCell"/>
</dbReference>
<evidence type="ECO:0000256" key="1">
    <source>
        <dbReference type="ARBA" id="ARBA00004651"/>
    </source>
</evidence>
<dbReference type="InterPro" id="IPR003593">
    <property type="entry name" value="AAA+_ATPase"/>
</dbReference>
<feature type="transmembrane region" description="Helical" evidence="7">
    <location>
        <begin position="77"/>
        <end position="97"/>
    </location>
</feature>
<keyword evidence="5 7" id="KW-1133">Transmembrane helix</keyword>
<evidence type="ECO:0000256" key="6">
    <source>
        <dbReference type="ARBA" id="ARBA00023136"/>
    </source>
</evidence>
<evidence type="ECO:0000256" key="4">
    <source>
        <dbReference type="ARBA" id="ARBA00022840"/>
    </source>
</evidence>
<evidence type="ECO:0000256" key="3">
    <source>
        <dbReference type="ARBA" id="ARBA00022741"/>
    </source>
</evidence>
<dbReference type="GO" id="GO:0005524">
    <property type="term" value="F:ATP binding"/>
    <property type="evidence" value="ECO:0007669"/>
    <property type="project" value="UniProtKB-KW"/>
</dbReference>
<keyword evidence="2 7" id="KW-0812">Transmembrane</keyword>
<reference evidence="10" key="1">
    <citation type="submission" date="2019-11" db="EMBL/GenBank/DDBJ databases">
        <authorList>
            <person name="Feng L."/>
        </authorList>
    </citation>
    <scope>NUCLEOTIDE SEQUENCE</scope>
    <source>
        <strain evidence="10">PgorbachiiLFYP46</strain>
    </source>
</reference>
<organism evidence="10">
    <name type="scientific">Peptoniphilus gorbachii</name>
    <dbReference type="NCBI Taxonomy" id="411567"/>
    <lineage>
        <taxon>Bacteria</taxon>
        <taxon>Bacillati</taxon>
        <taxon>Bacillota</taxon>
        <taxon>Tissierellia</taxon>
        <taxon>Tissierellales</taxon>
        <taxon>Peptoniphilaceae</taxon>
        <taxon>Peptoniphilus</taxon>
    </lineage>
</organism>
<dbReference type="InterPro" id="IPR036640">
    <property type="entry name" value="ABC1_TM_sf"/>
</dbReference>
<dbReference type="Gene3D" id="3.40.50.300">
    <property type="entry name" value="P-loop containing nucleotide triphosphate hydrolases"/>
    <property type="match status" value="1"/>
</dbReference>
<dbReference type="GO" id="GO:0016887">
    <property type="term" value="F:ATP hydrolysis activity"/>
    <property type="evidence" value="ECO:0007669"/>
    <property type="project" value="InterPro"/>
</dbReference>
<evidence type="ECO:0000313" key="10">
    <source>
        <dbReference type="EMBL" id="VYU15147.1"/>
    </source>
</evidence>
<dbReference type="SUPFAM" id="SSF90123">
    <property type="entry name" value="ABC transporter transmembrane region"/>
    <property type="match status" value="1"/>
</dbReference>